<accession>A0A222W190</accession>
<gene>
    <name evidence="1" type="ORF">SAMN05421630_115148</name>
</gene>
<dbReference type="EMBL" id="FMZE01000015">
    <property type="protein sequence ID" value="SDD98177.1"/>
    <property type="molecule type" value="Genomic_DNA"/>
</dbReference>
<keyword evidence="2" id="KW-1185">Reference proteome</keyword>
<dbReference type="AlphaFoldDB" id="A0A222W190"/>
<organism evidence="1 2">
    <name type="scientific">Prauserella marina</name>
    <dbReference type="NCBI Taxonomy" id="530584"/>
    <lineage>
        <taxon>Bacteria</taxon>
        <taxon>Bacillati</taxon>
        <taxon>Actinomycetota</taxon>
        <taxon>Actinomycetes</taxon>
        <taxon>Pseudonocardiales</taxon>
        <taxon>Pseudonocardiaceae</taxon>
        <taxon>Prauserella</taxon>
    </lineage>
</organism>
<proteinExistence type="predicted"/>
<dbReference type="Proteomes" id="UP000199494">
    <property type="component" value="Unassembled WGS sequence"/>
</dbReference>
<sequence>MATSRFVCARCGLAVYRCGSVRGRLFWKHAAGGRSAVSCRQTPDPMPRAEFDRQARLLAQVVDAMR</sequence>
<name>A0A222W190_9PSEU</name>
<reference evidence="1 2" key="1">
    <citation type="submission" date="2016-10" db="EMBL/GenBank/DDBJ databases">
        <authorList>
            <person name="de Groot N.N."/>
        </authorList>
    </citation>
    <scope>NUCLEOTIDE SEQUENCE [LARGE SCALE GENOMIC DNA]</scope>
    <source>
        <strain evidence="1 2">CGMCC 4.5506</strain>
    </source>
</reference>
<protein>
    <submittedName>
        <fullName evidence="1">Uncharacterized protein</fullName>
    </submittedName>
</protein>
<dbReference type="KEGG" id="pmad:BAY61_32035"/>
<evidence type="ECO:0000313" key="1">
    <source>
        <dbReference type="EMBL" id="SDD98177.1"/>
    </source>
</evidence>
<evidence type="ECO:0000313" key="2">
    <source>
        <dbReference type="Proteomes" id="UP000199494"/>
    </source>
</evidence>